<gene>
    <name evidence="9" type="ORF">LKD70_13260</name>
</gene>
<feature type="domain" description="MgtC/SapB/SrpB/YhiD N-terminal" evidence="8">
    <location>
        <begin position="18"/>
        <end position="140"/>
    </location>
</feature>
<keyword evidence="3" id="KW-1003">Cell membrane</keyword>
<dbReference type="InterPro" id="IPR003416">
    <property type="entry name" value="MgtC/SapB/SrpB/YhiD_fam"/>
</dbReference>
<keyword evidence="10" id="KW-1185">Reference proteome</keyword>
<dbReference type="PANTHER" id="PTHR33778">
    <property type="entry name" value="PROTEIN MGTC"/>
    <property type="match status" value="1"/>
</dbReference>
<comment type="caution">
    <text evidence="9">The sequence shown here is derived from an EMBL/GenBank/DDBJ whole genome shotgun (WGS) entry which is preliminary data.</text>
</comment>
<evidence type="ECO:0000313" key="10">
    <source>
        <dbReference type="Proteomes" id="UP001198151"/>
    </source>
</evidence>
<reference evidence="9 10" key="1">
    <citation type="submission" date="2021-10" db="EMBL/GenBank/DDBJ databases">
        <title>Anaerobic single-cell dispensing facilitates the cultivation of human gut bacteria.</title>
        <authorList>
            <person name="Afrizal A."/>
        </authorList>
    </citation>
    <scope>NUCLEOTIDE SEQUENCE [LARGE SCALE GENOMIC DNA]</scope>
    <source>
        <strain evidence="9 10">CLA-AA-H200</strain>
    </source>
</reference>
<evidence type="ECO:0000256" key="2">
    <source>
        <dbReference type="ARBA" id="ARBA00009298"/>
    </source>
</evidence>
<keyword evidence="6 7" id="KW-0472">Membrane</keyword>
<evidence type="ECO:0000259" key="8">
    <source>
        <dbReference type="Pfam" id="PF02308"/>
    </source>
</evidence>
<protein>
    <submittedName>
        <fullName evidence="9">MgtC/SapB family protein</fullName>
    </submittedName>
</protein>
<sequence length="222" mass="24232">MEMIWKELAVQGELFLRLLAACILGCAIGFERKNRNKGAGMRTHTLVCLGAALMMIISKYGFQDVPGSDGSRMASQVVSGIGFLGAGIIFVRNNSISGVTTAAGIWVASGVGMAVGAGQYFIAVSSALLMIGAQIVMHRVRFLAQEPYRCGLRITCTHSSRIMQELEELLKKEKIEVVSMQVKKEKGKETRIEMEIIYPGGYDKLNLLETLQKQEAILSVRG</sequence>
<keyword evidence="5 7" id="KW-1133">Transmembrane helix</keyword>
<feature type="transmembrane region" description="Helical" evidence="7">
    <location>
        <begin position="14"/>
        <end position="31"/>
    </location>
</feature>
<evidence type="ECO:0000256" key="5">
    <source>
        <dbReference type="ARBA" id="ARBA00022989"/>
    </source>
</evidence>
<evidence type="ECO:0000256" key="4">
    <source>
        <dbReference type="ARBA" id="ARBA00022692"/>
    </source>
</evidence>
<accession>A0ABS8FZB9</accession>
<evidence type="ECO:0000256" key="7">
    <source>
        <dbReference type="SAM" id="Phobius"/>
    </source>
</evidence>
<organism evidence="9 10">
    <name type="scientific">Ruminococcus turbiniformis</name>
    <dbReference type="NCBI Taxonomy" id="2881258"/>
    <lineage>
        <taxon>Bacteria</taxon>
        <taxon>Bacillati</taxon>
        <taxon>Bacillota</taxon>
        <taxon>Clostridia</taxon>
        <taxon>Eubacteriales</taxon>
        <taxon>Oscillospiraceae</taxon>
        <taxon>Ruminococcus</taxon>
    </lineage>
</organism>
<comment type="similarity">
    <text evidence="2">Belongs to the MgtC/SapB family.</text>
</comment>
<dbReference type="InterPro" id="IPR049177">
    <property type="entry name" value="MgtC_SapB_SrpB_YhiD_N"/>
</dbReference>
<feature type="transmembrane region" description="Helical" evidence="7">
    <location>
        <begin position="74"/>
        <end position="91"/>
    </location>
</feature>
<name>A0ABS8FZB9_9FIRM</name>
<dbReference type="RefSeq" id="WP_227708444.1">
    <property type="nucleotide sequence ID" value="NZ_JAJEQX010000026.1"/>
</dbReference>
<proteinExistence type="inferred from homology"/>
<evidence type="ECO:0000256" key="3">
    <source>
        <dbReference type="ARBA" id="ARBA00022475"/>
    </source>
</evidence>
<dbReference type="PRINTS" id="PR01837">
    <property type="entry name" value="MGTCSAPBPROT"/>
</dbReference>
<keyword evidence="4 7" id="KW-0812">Transmembrane</keyword>
<evidence type="ECO:0000256" key="1">
    <source>
        <dbReference type="ARBA" id="ARBA00004651"/>
    </source>
</evidence>
<evidence type="ECO:0000313" key="9">
    <source>
        <dbReference type="EMBL" id="MCC2255371.1"/>
    </source>
</evidence>
<feature type="transmembrane region" description="Helical" evidence="7">
    <location>
        <begin position="43"/>
        <end position="62"/>
    </location>
</feature>
<dbReference type="Pfam" id="PF02308">
    <property type="entry name" value="MgtC"/>
    <property type="match status" value="1"/>
</dbReference>
<dbReference type="PANTHER" id="PTHR33778:SF1">
    <property type="entry name" value="MAGNESIUM TRANSPORTER YHID-RELATED"/>
    <property type="match status" value="1"/>
</dbReference>
<dbReference type="Proteomes" id="UP001198151">
    <property type="component" value="Unassembled WGS sequence"/>
</dbReference>
<feature type="transmembrane region" description="Helical" evidence="7">
    <location>
        <begin position="120"/>
        <end position="137"/>
    </location>
</feature>
<dbReference type="EMBL" id="JAJEQX010000026">
    <property type="protein sequence ID" value="MCC2255371.1"/>
    <property type="molecule type" value="Genomic_DNA"/>
</dbReference>
<comment type="subcellular location">
    <subcellularLocation>
        <location evidence="1">Cell membrane</location>
        <topology evidence="1">Multi-pass membrane protein</topology>
    </subcellularLocation>
</comment>
<evidence type="ECO:0000256" key="6">
    <source>
        <dbReference type="ARBA" id="ARBA00023136"/>
    </source>
</evidence>